<dbReference type="Proteomes" id="UP000584642">
    <property type="component" value="Unassembled WGS sequence"/>
</dbReference>
<sequence length="169" mass="16656">MKTGDAVIGAIVLAAGVAIVAGAASLPPMIGQIVGPGLFPTVIGASMVALSLPLLARGLRAPRTAPGTEPGPDAIGTPPDAAAVPGRDRNSRWAVPVILGGLALYLPLLDIVGFRVLTVLYVVAVIRAAGGSLPGAMLFGTAITLAVDYGFTRGLGVPLPPGALPLVGG</sequence>
<dbReference type="Pfam" id="PF07331">
    <property type="entry name" value="TctB"/>
    <property type="match status" value="1"/>
</dbReference>
<keyword evidence="2" id="KW-0812">Transmembrane</keyword>
<keyword evidence="2" id="KW-0472">Membrane</keyword>
<evidence type="ECO:0000256" key="1">
    <source>
        <dbReference type="SAM" id="MobiDB-lite"/>
    </source>
</evidence>
<feature type="transmembrane region" description="Helical" evidence="2">
    <location>
        <begin position="7"/>
        <end position="26"/>
    </location>
</feature>
<name>A0ABX2T9H6_9PROT</name>
<dbReference type="InterPro" id="IPR009936">
    <property type="entry name" value="DUF1468"/>
</dbReference>
<feature type="transmembrane region" description="Helical" evidence="2">
    <location>
        <begin position="38"/>
        <end position="56"/>
    </location>
</feature>
<comment type="caution">
    <text evidence="4">The sequence shown here is derived from an EMBL/GenBank/DDBJ whole genome shotgun (WGS) entry which is preliminary data.</text>
</comment>
<accession>A0ABX2T9H6</accession>
<feature type="domain" description="DUF1468" evidence="3">
    <location>
        <begin position="7"/>
        <end position="160"/>
    </location>
</feature>
<evidence type="ECO:0000259" key="3">
    <source>
        <dbReference type="Pfam" id="PF07331"/>
    </source>
</evidence>
<reference evidence="4 5" key="1">
    <citation type="submission" date="2020-05" db="EMBL/GenBank/DDBJ databases">
        <title>Azospirillum oleiclasticum sp. nov, a nitrogen-fixing and heavy crude oil-emulsifying bacterium isolated from the crude oil of Yumen Oilfield.</title>
        <authorList>
            <person name="Wu D."/>
            <person name="Cai M."/>
            <person name="Zhang X."/>
        </authorList>
    </citation>
    <scope>NUCLEOTIDE SEQUENCE [LARGE SCALE GENOMIC DNA]</scope>
    <source>
        <strain evidence="4 5">ROY-1-1-2</strain>
    </source>
</reference>
<gene>
    <name evidence="4" type="ORF">HND93_14225</name>
</gene>
<proteinExistence type="predicted"/>
<dbReference type="RefSeq" id="WP_180282642.1">
    <property type="nucleotide sequence ID" value="NZ_JABFDB010000009.1"/>
</dbReference>
<evidence type="ECO:0000313" key="4">
    <source>
        <dbReference type="EMBL" id="NYZ20866.1"/>
    </source>
</evidence>
<evidence type="ECO:0000313" key="5">
    <source>
        <dbReference type="Proteomes" id="UP000584642"/>
    </source>
</evidence>
<keyword evidence="5" id="KW-1185">Reference proteome</keyword>
<evidence type="ECO:0000256" key="2">
    <source>
        <dbReference type="SAM" id="Phobius"/>
    </source>
</evidence>
<feature type="transmembrane region" description="Helical" evidence="2">
    <location>
        <begin position="120"/>
        <end position="147"/>
    </location>
</feature>
<feature type="region of interest" description="Disordered" evidence="1">
    <location>
        <begin position="63"/>
        <end position="87"/>
    </location>
</feature>
<feature type="transmembrane region" description="Helical" evidence="2">
    <location>
        <begin position="93"/>
        <end position="114"/>
    </location>
</feature>
<dbReference type="EMBL" id="JABFDB010000009">
    <property type="protein sequence ID" value="NYZ20866.1"/>
    <property type="molecule type" value="Genomic_DNA"/>
</dbReference>
<protein>
    <submittedName>
        <fullName evidence="4">Tripartite tricarboxylate transporter TctB family protein</fullName>
    </submittedName>
</protein>
<organism evidence="4 5">
    <name type="scientific">Azospirillum oleiclasticum</name>
    <dbReference type="NCBI Taxonomy" id="2735135"/>
    <lineage>
        <taxon>Bacteria</taxon>
        <taxon>Pseudomonadati</taxon>
        <taxon>Pseudomonadota</taxon>
        <taxon>Alphaproteobacteria</taxon>
        <taxon>Rhodospirillales</taxon>
        <taxon>Azospirillaceae</taxon>
        <taxon>Azospirillum</taxon>
    </lineage>
</organism>
<keyword evidence="2" id="KW-1133">Transmembrane helix</keyword>